<sequence>MTDPNKYYLFYDGDCGFCNHWVQWILENDKQERFLFAALQSDFGQRFLNERNLPTAELSTVYLWKPGGFYLTKSKAAFAIAGLLGGKFKLLSYLRFLPSFITDYFYSIVAKYRQELASQKCFLPSPEERKRFVDH</sequence>
<dbReference type="InterPro" id="IPR007263">
    <property type="entry name" value="DCC1-like"/>
</dbReference>
<dbReference type="PANTHER" id="PTHR33639:SF2">
    <property type="entry name" value="DUF393 DOMAIN-CONTAINING PROTEIN"/>
    <property type="match status" value="1"/>
</dbReference>
<dbReference type="RefSeq" id="WP_251833778.1">
    <property type="nucleotide sequence ID" value="NZ_JACSPS010000003.1"/>
</dbReference>
<gene>
    <name evidence="1" type="ORF">H9628_08815</name>
</gene>
<dbReference type="PANTHER" id="PTHR33639">
    <property type="entry name" value="THIOL-DISULFIDE OXIDOREDUCTASE DCC"/>
    <property type="match status" value="1"/>
</dbReference>
<dbReference type="InterPro" id="IPR052927">
    <property type="entry name" value="DCC_oxidoreductase"/>
</dbReference>
<dbReference type="EMBL" id="JACSPS010000003">
    <property type="protein sequence ID" value="MBD8018571.1"/>
    <property type="molecule type" value="Genomic_DNA"/>
</dbReference>
<dbReference type="Pfam" id="PF04134">
    <property type="entry name" value="DCC1-like"/>
    <property type="match status" value="1"/>
</dbReference>
<reference evidence="1 2" key="1">
    <citation type="submission" date="2020-08" db="EMBL/GenBank/DDBJ databases">
        <title>A Genomic Blueprint of the Chicken Gut Microbiome.</title>
        <authorList>
            <person name="Gilroy R."/>
            <person name="Ravi A."/>
            <person name="Getino M."/>
            <person name="Pursley I."/>
            <person name="Horton D.L."/>
            <person name="Alikhan N.-F."/>
            <person name="Baker D."/>
            <person name="Gharbi K."/>
            <person name="Hall N."/>
            <person name="Watson M."/>
            <person name="Adriaenssens E.M."/>
            <person name="Foster-Nyarko E."/>
            <person name="Jarju S."/>
            <person name="Secka A."/>
            <person name="Antonio M."/>
            <person name="Oren A."/>
            <person name="Chaudhuri R."/>
            <person name="La Ragione R.M."/>
            <person name="Hildebrand F."/>
            <person name="Pallen M.J."/>
        </authorList>
    </citation>
    <scope>NUCLEOTIDE SEQUENCE [LARGE SCALE GENOMIC DNA]</scope>
    <source>
        <strain evidence="1 2">Sa1CVA4</strain>
    </source>
</reference>
<accession>A0ABR8WNA7</accession>
<proteinExistence type="predicted"/>
<evidence type="ECO:0000313" key="2">
    <source>
        <dbReference type="Proteomes" id="UP000626242"/>
    </source>
</evidence>
<dbReference type="Proteomes" id="UP000626242">
    <property type="component" value="Unassembled WGS sequence"/>
</dbReference>
<organism evidence="1 2">
    <name type="scientific">Kaistella pullorum</name>
    <dbReference type="NCBI Taxonomy" id="2763074"/>
    <lineage>
        <taxon>Bacteria</taxon>
        <taxon>Pseudomonadati</taxon>
        <taxon>Bacteroidota</taxon>
        <taxon>Flavobacteriia</taxon>
        <taxon>Flavobacteriales</taxon>
        <taxon>Weeksellaceae</taxon>
        <taxon>Chryseobacterium group</taxon>
        <taxon>Kaistella</taxon>
    </lineage>
</organism>
<evidence type="ECO:0000313" key="1">
    <source>
        <dbReference type="EMBL" id="MBD8018571.1"/>
    </source>
</evidence>
<name>A0ABR8WNA7_9FLAO</name>
<protein>
    <submittedName>
        <fullName evidence="1">DUF393 domain-containing protein</fullName>
    </submittedName>
</protein>
<comment type="caution">
    <text evidence="1">The sequence shown here is derived from an EMBL/GenBank/DDBJ whole genome shotgun (WGS) entry which is preliminary data.</text>
</comment>
<keyword evidence="2" id="KW-1185">Reference proteome</keyword>